<feature type="region of interest" description="Disordered" evidence="1">
    <location>
        <begin position="194"/>
        <end position="219"/>
    </location>
</feature>
<protein>
    <submittedName>
        <fullName evidence="3">Oxidoreductase-like protein</fullName>
    </submittedName>
</protein>
<comment type="caution">
    <text evidence="3">The sequence shown here is derived from an EMBL/GenBank/DDBJ whole genome shotgun (WGS) entry which is preliminary data.</text>
</comment>
<dbReference type="RefSeq" id="XP_060413986.1">
    <property type="nucleotide sequence ID" value="XM_060563718.1"/>
</dbReference>
<evidence type="ECO:0000313" key="3">
    <source>
        <dbReference type="EMBL" id="KAK1590498.1"/>
    </source>
</evidence>
<feature type="domain" description="Oxidoreductase-like" evidence="2">
    <location>
        <begin position="145"/>
        <end position="189"/>
    </location>
</feature>
<dbReference type="InterPro" id="IPR019180">
    <property type="entry name" value="Oxidoreductase-like_N"/>
</dbReference>
<dbReference type="Pfam" id="PF09791">
    <property type="entry name" value="Oxidored-like"/>
    <property type="match status" value="1"/>
</dbReference>
<organism evidence="3 4">
    <name type="scientific">Colletotrichum navitas</name>
    <dbReference type="NCBI Taxonomy" id="681940"/>
    <lineage>
        <taxon>Eukaryota</taxon>
        <taxon>Fungi</taxon>
        <taxon>Dikarya</taxon>
        <taxon>Ascomycota</taxon>
        <taxon>Pezizomycotina</taxon>
        <taxon>Sordariomycetes</taxon>
        <taxon>Hypocreomycetidae</taxon>
        <taxon>Glomerellales</taxon>
        <taxon>Glomerellaceae</taxon>
        <taxon>Colletotrichum</taxon>
        <taxon>Colletotrichum graminicola species complex</taxon>
    </lineage>
</organism>
<name>A0AAD8PZJ8_9PEZI</name>
<dbReference type="AlphaFoldDB" id="A0AAD8PZJ8"/>
<dbReference type="GeneID" id="85447958"/>
<dbReference type="Proteomes" id="UP001230504">
    <property type="component" value="Unassembled WGS sequence"/>
</dbReference>
<dbReference type="InterPro" id="IPR039251">
    <property type="entry name" value="OXLD1"/>
</dbReference>
<dbReference type="EMBL" id="JAHLJV010000031">
    <property type="protein sequence ID" value="KAK1590498.1"/>
    <property type="molecule type" value="Genomic_DNA"/>
</dbReference>
<accession>A0AAD8PZJ8</accession>
<dbReference type="PANTHER" id="PTHR21193:SF3">
    <property type="entry name" value="OXIDOREDUCTASE-LIKE DOMAIN-CONTAINING PROTEIN 1"/>
    <property type="match status" value="1"/>
</dbReference>
<dbReference type="GO" id="GO:0005739">
    <property type="term" value="C:mitochondrion"/>
    <property type="evidence" value="ECO:0007669"/>
    <property type="project" value="TreeGrafter"/>
</dbReference>
<evidence type="ECO:0000313" key="4">
    <source>
        <dbReference type="Proteomes" id="UP001230504"/>
    </source>
</evidence>
<gene>
    <name evidence="3" type="ORF">LY79DRAFT_669945</name>
</gene>
<evidence type="ECO:0000256" key="1">
    <source>
        <dbReference type="SAM" id="MobiDB-lite"/>
    </source>
</evidence>
<dbReference type="PANTHER" id="PTHR21193">
    <property type="entry name" value="OXIDOREDUCTASE-LIKE DOMAIN-CONTAINING PROTEIN 1"/>
    <property type="match status" value="1"/>
</dbReference>
<sequence>MSAPARLLPRLRPFVPRIGRVPHGAFITSQSQTGPVPIEPSKTQAHPLGAYYEAILNDPQPIPEVKPEEPPSSSVHKQEQGRKTSPPSPDPTPDPVAEAQSAQPVPTPPPKSAAEKATIIFGPALAGPAAARKQRLEELRNKSTMIAGVLVPPRPEEPDNCCMSGCVDCVWERYREEMEDWSAANAEAQLKLRHQRGASDSVSMDDDGGGSETNWVPKDPKIAKNMWDDKLYNDVPVGIREFMKTEKKLKAIHKKEGTQSG</sequence>
<feature type="region of interest" description="Disordered" evidence="1">
    <location>
        <begin position="27"/>
        <end position="115"/>
    </location>
</feature>
<reference evidence="3" key="1">
    <citation type="submission" date="2021-06" db="EMBL/GenBank/DDBJ databases">
        <title>Comparative genomics, transcriptomics and evolutionary studies reveal genomic signatures of adaptation to plant cell wall in hemibiotrophic fungi.</title>
        <authorList>
            <consortium name="DOE Joint Genome Institute"/>
            <person name="Baroncelli R."/>
            <person name="Diaz J.F."/>
            <person name="Benocci T."/>
            <person name="Peng M."/>
            <person name="Battaglia E."/>
            <person name="Haridas S."/>
            <person name="Andreopoulos W."/>
            <person name="Labutti K."/>
            <person name="Pangilinan J."/>
            <person name="Floch G.L."/>
            <person name="Makela M.R."/>
            <person name="Henrissat B."/>
            <person name="Grigoriev I.V."/>
            <person name="Crouch J.A."/>
            <person name="De Vries R.P."/>
            <person name="Sukno S.A."/>
            <person name="Thon M.R."/>
        </authorList>
    </citation>
    <scope>NUCLEOTIDE SEQUENCE</scope>
    <source>
        <strain evidence="3">CBS 125086</strain>
    </source>
</reference>
<proteinExistence type="predicted"/>
<evidence type="ECO:0000259" key="2">
    <source>
        <dbReference type="Pfam" id="PF09791"/>
    </source>
</evidence>
<keyword evidence="4" id="KW-1185">Reference proteome</keyword>